<dbReference type="EMBL" id="JACHGJ010000001">
    <property type="protein sequence ID" value="MBB6479137.1"/>
    <property type="molecule type" value="Genomic_DNA"/>
</dbReference>
<dbReference type="RefSeq" id="WP_184744003.1">
    <property type="nucleotide sequence ID" value="NZ_JACHGJ010000001.1"/>
</dbReference>
<gene>
    <name evidence="1" type="ORF">HNR50_000770</name>
</gene>
<keyword evidence="2" id="KW-1185">Reference proteome</keyword>
<organism evidence="1 2">
    <name type="scientific">Spirochaeta isovalerica</name>
    <dbReference type="NCBI Taxonomy" id="150"/>
    <lineage>
        <taxon>Bacteria</taxon>
        <taxon>Pseudomonadati</taxon>
        <taxon>Spirochaetota</taxon>
        <taxon>Spirochaetia</taxon>
        <taxon>Spirochaetales</taxon>
        <taxon>Spirochaetaceae</taxon>
        <taxon>Spirochaeta</taxon>
    </lineage>
</organism>
<proteinExistence type="predicted"/>
<evidence type="ECO:0000313" key="1">
    <source>
        <dbReference type="EMBL" id="MBB6479137.1"/>
    </source>
</evidence>
<comment type="caution">
    <text evidence="1">The sequence shown here is derived from an EMBL/GenBank/DDBJ whole genome shotgun (WGS) entry which is preliminary data.</text>
</comment>
<evidence type="ECO:0000313" key="2">
    <source>
        <dbReference type="Proteomes" id="UP000587760"/>
    </source>
</evidence>
<protein>
    <submittedName>
        <fullName evidence="1">Uncharacterized protein</fullName>
    </submittedName>
</protein>
<reference evidence="1 2" key="1">
    <citation type="submission" date="2020-08" db="EMBL/GenBank/DDBJ databases">
        <title>Genomic Encyclopedia of Type Strains, Phase IV (KMG-IV): sequencing the most valuable type-strain genomes for metagenomic binning, comparative biology and taxonomic classification.</title>
        <authorList>
            <person name="Goeker M."/>
        </authorList>
    </citation>
    <scope>NUCLEOTIDE SEQUENCE [LARGE SCALE GENOMIC DNA]</scope>
    <source>
        <strain evidence="1 2">DSM 2461</strain>
    </source>
</reference>
<accession>A0A841R7G1</accession>
<dbReference type="Proteomes" id="UP000587760">
    <property type="component" value="Unassembled WGS sequence"/>
</dbReference>
<dbReference type="AlphaFoldDB" id="A0A841R7G1"/>
<name>A0A841R7G1_9SPIO</name>
<sequence>MAGTYDSLEKNIQEHLQLILQSSGMEQNESSLETLASAWKEKESSFSKQISRMDMEETEEIAIDESCGFMVLTYSGSLIGSGPLTEEGRTVLYVSVGMRKDVPEKAEKTGSALKSTIRKGEPVEFSVGPIKQSSPAYRIARITDKVAIEDQSEKISEATLIIAEEFIDVNKTIVL</sequence>